<dbReference type="PANTHER" id="PTHR43591">
    <property type="entry name" value="METHYLTRANSFERASE"/>
    <property type="match status" value="1"/>
</dbReference>
<dbReference type="Pfam" id="PF01209">
    <property type="entry name" value="Ubie_methyltran"/>
    <property type="match status" value="1"/>
</dbReference>
<dbReference type="InterPro" id="IPR023576">
    <property type="entry name" value="UbiE/COQ5_MeTrFase_CS"/>
</dbReference>
<dbReference type="InterPro" id="IPR004033">
    <property type="entry name" value="UbiE/COQ5_MeTrFase"/>
</dbReference>
<dbReference type="Proteomes" id="UP000235731">
    <property type="component" value="Unassembled WGS sequence"/>
</dbReference>
<dbReference type="AlphaFoldDB" id="A0A2N7PKJ0"/>
<keyword evidence="4 5" id="KW-0949">S-adenosyl-L-methionine</keyword>
<dbReference type="PROSITE" id="PS51608">
    <property type="entry name" value="SAM_MT_UBIE"/>
    <property type="match status" value="1"/>
</dbReference>
<dbReference type="GO" id="GO:0032259">
    <property type="term" value="P:methylation"/>
    <property type="evidence" value="ECO:0007669"/>
    <property type="project" value="UniProtKB-KW"/>
</dbReference>
<comment type="pathway">
    <text evidence="5">Quinol/quinone metabolism; menaquinone biosynthesis; menaquinol from 1,4-dihydroxy-2-naphthoate: step 2/2.</text>
</comment>
<dbReference type="EMBL" id="PNIE01000027">
    <property type="protein sequence ID" value="PMP63803.1"/>
    <property type="molecule type" value="Genomic_DNA"/>
</dbReference>
<keyword evidence="1 5" id="KW-0474">Menaquinone biosynthesis</keyword>
<dbReference type="PANTHER" id="PTHR43591:SF24">
    <property type="entry name" value="2-METHOXY-6-POLYPRENYL-1,4-BENZOQUINOL METHYLASE, MITOCHONDRIAL"/>
    <property type="match status" value="1"/>
</dbReference>
<keyword evidence="2 5" id="KW-0489">Methyltransferase</keyword>
<evidence type="ECO:0000256" key="1">
    <source>
        <dbReference type="ARBA" id="ARBA00022428"/>
    </source>
</evidence>
<dbReference type="SUPFAM" id="SSF53335">
    <property type="entry name" value="S-adenosyl-L-methionine-dependent methyltransferases"/>
    <property type="match status" value="1"/>
</dbReference>
<dbReference type="Gene3D" id="3.40.50.150">
    <property type="entry name" value="Vaccinia Virus protein VP39"/>
    <property type="match status" value="1"/>
</dbReference>
<dbReference type="CDD" id="cd02440">
    <property type="entry name" value="AdoMet_MTases"/>
    <property type="match status" value="1"/>
</dbReference>
<dbReference type="InterPro" id="IPR029063">
    <property type="entry name" value="SAM-dependent_MTases_sf"/>
</dbReference>
<gene>
    <name evidence="5" type="primary">menG</name>
    <name evidence="6" type="ORF">C0197_01805</name>
</gene>
<dbReference type="NCBIfam" id="TIGR01934">
    <property type="entry name" value="MenG_MenH_UbiE"/>
    <property type="match status" value="1"/>
</dbReference>
<feature type="binding site" evidence="5">
    <location>
        <position position="79"/>
    </location>
    <ligand>
        <name>S-adenosyl-L-methionine</name>
        <dbReference type="ChEBI" id="CHEBI:59789"/>
    </ligand>
</feature>
<feature type="binding site" evidence="5">
    <location>
        <begin position="105"/>
        <end position="106"/>
    </location>
    <ligand>
        <name>S-adenosyl-L-methionine</name>
        <dbReference type="ChEBI" id="CHEBI:59789"/>
    </ligand>
</feature>
<evidence type="ECO:0000256" key="5">
    <source>
        <dbReference type="HAMAP-Rule" id="MF_01813"/>
    </source>
</evidence>
<dbReference type="EC" id="2.1.1.163" evidence="5"/>
<comment type="caution">
    <text evidence="6">The sequence shown here is derived from an EMBL/GenBank/DDBJ whole genome shotgun (WGS) entry which is preliminary data.</text>
</comment>
<organism evidence="6 7">
    <name type="scientific">Caldimicrobium thiodismutans</name>
    <dbReference type="NCBI Taxonomy" id="1653476"/>
    <lineage>
        <taxon>Bacteria</taxon>
        <taxon>Pseudomonadati</taxon>
        <taxon>Thermodesulfobacteriota</taxon>
        <taxon>Thermodesulfobacteria</taxon>
        <taxon>Thermodesulfobacteriales</taxon>
        <taxon>Thermodesulfobacteriaceae</taxon>
        <taxon>Caldimicrobium</taxon>
    </lineage>
</organism>
<comment type="function">
    <text evidence="5">Methyltransferase required for the conversion of demethylmenaquinol (DMKH2) to menaquinol (MKH2).</text>
</comment>
<proteinExistence type="inferred from homology"/>
<dbReference type="HAMAP" id="MF_01813">
    <property type="entry name" value="MenG_UbiE_methyltr"/>
    <property type="match status" value="1"/>
</dbReference>
<comment type="similarity">
    <text evidence="5">Belongs to the class I-like SAM-binding methyltransferase superfamily. MenG/UbiE family.</text>
</comment>
<accession>A0A2N7PKJ0</accession>
<dbReference type="GO" id="GO:0043770">
    <property type="term" value="F:demethylmenaquinone methyltransferase activity"/>
    <property type="evidence" value="ECO:0007669"/>
    <property type="project" value="UniProtKB-UniRule"/>
</dbReference>
<protein>
    <recommendedName>
        <fullName evidence="5">Demethylmenaquinone methyltransferase</fullName>
        <ecNumber evidence="5">2.1.1.163</ecNumber>
    </recommendedName>
</protein>
<reference evidence="6 7" key="1">
    <citation type="submission" date="2018-01" db="EMBL/GenBank/DDBJ databases">
        <title>Metagenomic assembled genomes from two thermal pools in the Uzon Caldera, Kamchatka, Russia.</title>
        <authorList>
            <person name="Wilkins L."/>
            <person name="Ettinger C."/>
        </authorList>
    </citation>
    <scope>NUCLEOTIDE SEQUENCE [LARGE SCALE GENOMIC DNA]</scope>
    <source>
        <strain evidence="6">ZAV-15</strain>
    </source>
</reference>
<name>A0A2N7PKJ0_9BACT</name>
<sequence length="232" mass="27349">MKLQKEEHKSFVQRKFDRIVKRYDLVNALASFFQDRLWRKKVASFFKNLDGPFLDLCSGPYTLSFEILKNKREKLFALDLSLEMLLYGRTKKSPLLKFIYPLRGDAERLPFKDNVFSGLSIAFGLRNLPDREMAVSEFYRVLKKGGLLVILEFSMPKNYIIKGFYLIYLKYYIPFLGGLLTGDKEAYKYLSQSIQKFPPPEEIHQLLIQRGFKKLEIRSFTFGVVTLYIYQK</sequence>
<evidence type="ECO:0000256" key="4">
    <source>
        <dbReference type="ARBA" id="ARBA00022691"/>
    </source>
</evidence>
<comment type="catalytic activity">
    <reaction evidence="5">
        <text>a 2-demethylmenaquinol + S-adenosyl-L-methionine = a menaquinol + S-adenosyl-L-homocysteine + H(+)</text>
        <dbReference type="Rhea" id="RHEA:42640"/>
        <dbReference type="Rhea" id="RHEA-COMP:9539"/>
        <dbReference type="Rhea" id="RHEA-COMP:9563"/>
        <dbReference type="ChEBI" id="CHEBI:15378"/>
        <dbReference type="ChEBI" id="CHEBI:18151"/>
        <dbReference type="ChEBI" id="CHEBI:55437"/>
        <dbReference type="ChEBI" id="CHEBI:57856"/>
        <dbReference type="ChEBI" id="CHEBI:59789"/>
        <dbReference type="EC" id="2.1.1.163"/>
    </reaction>
</comment>
<evidence type="ECO:0000256" key="2">
    <source>
        <dbReference type="ARBA" id="ARBA00022603"/>
    </source>
</evidence>
<dbReference type="GO" id="GO:0009234">
    <property type="term" value="P:menaquinone biosynthetic process"/>
    <property type="evidence" value="ECO:0007669"/>
    <property type="project" value="UniProtKB-UniRule"/>
</dbReference>
<keyword evidence="3 5" id="KW-0808">Transferase</keyword>
<evidence type="ECO:0000313" key="6">
    <source>
        <dbReference type="EMBL" id="PMP63803.1"/>
    </source>
</evidence>
<dbReference type="UniPathway" id="UPA00079">
    <property type="reaction ID" value="UER00169"/>
</dbReference>
<comment type="caution">
    <text evidence="5">Lacks conserved residue(s) required for the propagation of feature annotation.</text>
</comment>
<evidence type="ECO:0000256" key="3">
    <source>
        <dbReference type="ARBA" id="ARBA00022679"/>
    </source>
</evidence>
<dbReference type="PROSITE" id="PS01184">
    <property type="entry name" value="UBIE_2"/>
    <property type="match status" value="1"/>
</dbReference>
<evidence type="ECO:0000313" key="7">
    <source>
        <dbReference type="Proteomes" id="UP000235731"/>
    </source>
</evidence>